<keyword evidence="3" id="KW-1185">Reference proteome</keyword>
<feature type="domain" description="Heterokaryon incompatibility" evidence="1">
    <location>
        <begin position="143"/>
        <end position="190"/>
    </location>
</feature>
<accession>A0ABR4B821</accession>
<dbReference type="Proteomes" id="UP001590951">
    <property type="component" value="Unassembled WGS sequence"/>
</dbReference>
<dbReference type="PANTHER" id="PTHR33112">
    <property type="entry name" value="DOMAIN PROTEIN, PUTATIVE-RELATED"/>
    <property type="match status" value="1"/>
</dbReference>
<sequence>MQGKESKLSSKSRERLDVRFSYNIWVTSSGRDAESGGRFGGQCMRVVPLYDGCVGIQARKLVLVRAINSKKSGVNIGRSSTLSNVSDFSFAMDRTWISKCLQDRASRRRVAQRTFKPPTRVIDVDSQEPRLYTASPIDKNMKYITLSHCWGDAQVLKLKTSNHHTLENSITIDSLPQKFCDAITIARKLRLYSNSTVTVAVL</sequence>
<evidence type="ECO:0000313" key="2">
    <source>
        <dbReference type="EMBL" id="KAL2054014.1"/>
    </source>
</evidence>
<reference evidence="2 3" key="1">
    <citation type="submission" date="2024-09" db="EMBL/GenBank/DDBJ databases">
        <title>Rethinking Asexuality: The Enigmatic Case of Functional Sexual Genes in Lepraria (Stereocaulaceae).</title>
        <authorList>
            <person name="Doellman M."/>
            <person name="Sun Y."/>
            <person name="Barcenas-Pena A."/>
            <person name="Lumbsch H.T."/>
            <person name="Grewe F."/>
        </authorList>
    </citation>
    <scope>NUCLEOTIDE SEQUENCE [LARGE SCALE GENOMIC DNA]</scope>
    <source>
        <strain evidence="2 3">Grewe 0041</strain>
    </source>
</reference>
<dbReference type="InterPro" id="IPR010730">
    <property type="entry name" value="HET"/>
</dbReference>
<dbReference type="EMBL" id="JBHFEH010000017">
    <property type="protein sequence ID" value="KAL2054014.1"/>
    <property type="molecule type" value="Genomic_DNA"/>
</dbReference>
<comment type="caution">
    <text evidence="2">The sequence shown here is derived from an EMBL/GenBank/DDBJ whole genome shotgun (WGS) entry which is preliminary data.</text>
</comment>
<proteinExistence type="predicted"/>
<evidence type="ECO:0000313" key="3">
    <source>
        <dbReference type="Proteomes" id="UP001590951"/>
    </source>
</evidence>
<gene>
    <name evidence="2" type="ORF">ABVK25_005553</name>
</gene>
<organism evidence="2 3">
    <name type="scientific">Lepraria finkii</name>
    <dbReference type="NCBI Taxonomy" id="1340010"/>
    <lineage>
        <taxon>Eukaryota</taxon>
        <taxon>Fungi</taxon>
        <taxon>Dikarya</taxon>
        <taxon>Ascomycota</taxon>
        <taxon>Pezizomycotina</taxon>
        <taxon>Lecanoromycetes</taxon>
        <taxon>OSLEUM clade</taxon>
        <taxon>Lecanoromycetidae</taxon>
        <taxon>Lecanorales</taxon>
        <taxon>Lecanorineae</taxon>
        <taxon>Stereocaulaceae</taxon>
        <taxon>Lepraria</taxon>
    </lineage>
</organism>
<dbReference type="PANTHER" id="PTHR33112:SF8">
    <property type="entry name" value="HETEROKARYON INCOMPATIBILITY DOMAIN-CONTAINING PROTEIN"/>
    <property type="match status" value="1"/>
</dbReference>
<name>A0ABR4B821_9LECA</name>
<protein>
    <recommendedName>
        <fullName evidence="1">Heterokaryon incompatibility domain-containing protein</fullName>
    </recommendedName>
</protein>
<dbReference type="Pfam" id="PF06985">
    <property type="entry name" value="HET"/>
    <property type="match status" value="1"/>
</dbReference>
<evidence type="ECO:0000259" key="1">
    <source>
        <dbReference type="Pfam" id="PF06985"/>
    </source>
</evidence>